<protein>
    <recommendedName>
        <fullName evidence="3">DUF1365 domain-containing protein</fullName>
    </recommendedName>
</protein>
<comment type="caution">
    <text evidence="1">The sequence shown here is derived from an EMBL/GenBank/DDBJ whole genome shotgun (WGS) entry which is preliminary data.</text>
</comment>
<accession>A0A841GAM6</accession>
<name>A0A841GAM6_9GAMM</name>
<proteinExistence type="predicted"/>
<evidence type="ECO:0000313" key="2">
    <source>
        <dbReference type="Proteomes" id="UP000585721"/>
    </source>
</evidence>
<dbReference type="Pfam" id="PF07103">
    <property type="entry name" value="DUF1365"/>
    <property type="match status" value="1"/>
</dbReference>
<reference evidence="1 2" key="1">
    <citation type="submission" date="2020-08" db="EMBL/GenBank/DDBJ databases">
        <title>Genomic Encyclopedia of Type Strains, Phase IV (KMG-IV): sequencing the most valuable type-strain genomes for metagenomic binning, comparative biology and taxonomic classification.</title>
        <authorList>
            <person name="Goeker M."/>
        </authorList>
    </citation>
    <scope>NUCLEOTIDE SEQUENCE [LARGE SCALE GENOMIC DNA]</scope>
    <source>
        <strain evidence="1 2">DSM 22975</strain>
    </source>
</reference>
<evidence type="ECO:0000313" key="1">
    <source>
        <dbReference type="EMBL" id="MBB6054677.1"/>
    </source>
</evidence>
<evidence type="ECO:0008006" key="3">
    <source>
        <dbReference type="Google" id="ProtNLM"/>
    </source>
</evidence>
<dbReference type="Proteomes" id="UP000585721">
    <property type="component" value="Unassembled WGS sequence"/>
</dbReference>
<dbReference type="PANTHER" id="PTHR33973:SF4">
    <property type="entry name" value="OS07G0153300 PROTEIN"/>
    <property type="match status" value="1"/>
</dbReference>
<keyword evidence="2" id="KW-1185">Reference proteome</keyword>
<gene>
    <name evidence="1" type="ORF">HNR75_000549</name>
</gene>
<dbReference type="InterPro" id="IPR010775">
    <property type="entry name" value="DUF1365"/>
</dbReference>
<dbReference type="RefSeq" id="WP_188025493.1">
    <property type="nucleotide sequence ID" value="NZ_JACHGR010000002.1"/>
</dbReference>
<organism evidence="1 2">
    <name type="scientific">Tolumonas osonensis</name>
    <dbReference type="NCBI Taxonomy" id="675874"/>
    <lineage>
        <taxon>Bacteria</taxon>
        <taxon>Pseudomonadati</taxon>
        <taxon>Pseudomonadota</taxon>
        <taxon>Gammaproteobacteria</taxon>
        <taxon>Aeromonadales</taxon>
        <taxon>Aeromonadaceae</taxon>
        <taxon>Tolumonas</taxon>
    </lineage>
</organism>
<dbReference type="PANTHER" id="PTHR33973">
    <property type="entry name" value="OS07G0153300 PROTEIN"/>
    <property type="match status" value="1"/>
</dbReference>
<dbReference type="AlphaFoldDB" id="A0A841GAM6"/>
<sequence>MTIANSAFYTGVIRHRRFHPKQHRFAYSCYMTAIDPDELHDLANTARWFGVNRFAPVSWYRRDFIRSQPATLPLREAVWLQLNACGGTLQPSEQGRVLQLANLRNFGIHFSPVNFYFAFDRTDQLCYLLAEVTNTPWLEQHFYLVDLRQPEPNEKVFPVSPFMHLDMQYQWRIKYSQKQILINIENHTDKKIFDATLQLQHQPFEQKFGYFLLRYWPAMTLKIIGGIYWQALRLFLKGVPFFGHLTQKGKTDGS</sequence>
<dbReference type="EMBL" id="JACHGR010000002">
    <property type="protein sequence ID" value="MBB6054677.1"/>
    <property type="molecule type" value="Genomic_DNA"/>
</dbReference>